<feature type="compositionally biased region" description="Basic and acidic residues" evidence="1">
    <location>
        <begin position="1"/>
        <end position="11"/>
    </location>
</feature>
<evidence type="ECO:0000256" key="1">
    <source>
        <dbReference type="SAM" id="MobiDB-lite"/>
    </source>
</evidence>
<feature type="compositionally biased region" description="Low complexity" evidence="1">
    <location>
        <begin position="145"/>
        <end position="156"/>
    </location>
</feature>
<reference evidence="4" key="1">
    <citation type="journal article" date="2019" name="Int. J. Syst. Evol. Microbiol.">
        <title>The Global Catalogue of Microorganisms (GCM) 10K type strain sequencing project: providing services to taxonomists for standard genome sequencing and annotation.</title>
        <authorList>
            <consortium name="The Broad Institute Genomics Platform"/>
            <consortium name="The Broad Institute Genome Sequencing Center for Infectious Disease"/>
            <person name="Wu L."/>
            <person name="Ma J."/>
        </authorList>
    </citation>
    <scope>NUCLEOTIDE SEQUENCE [LARGE SCALE GENOMIC DNA]</scope>
    <source>
        <strain evidence="4">JCM 17441</strain>
    </source>
</reference>
<feature type="compositionally biased region" description="Pro residues" evidence="1">
    <location>
        <begin position="26"/>
        <end position="56"/>
    </location>
</feature>
<feature type="region of interest" description="Disordered" evidence="1">
    <location>
        <begin position="101"/>
        <end position="156"/>
    </location>
</feature>
<organism evidence="3 4">
    <name type="scientific">Dactylosporangium darangshiense</name>
    <dbReference type="NCBI Taxonomy" id="579108"/>
    <lineage>
        <taxon>Bacteria</taxon>
        <taxon>Bacillati</taxon>
        <taxon>Actinomycetota</taxon>
        <taxon>Actinomycetes</taxon>
        <taxon>Micromonosporales</taxon>
        <taxon>Micromonosporaceae</taxon>
        <taxon>Dactylosporangium</taxon>
    </lineage>
</organism>
<keyword evidence="2" id="KW-0812">Transmembrane</keyword>
<feature type="transmembrane region" description="Helical" evidence="2">
    <location>
        <begin position="73"/>
        <end position="100"/>
    </location>
</feature>
<sequence>MSDDAAPRPADDSPDVSESAAAAQPAPEPSSPPPPASPPPPPSPQPAAPSPHPGPGPWRAEWRGWRGGRRGPAIVAVALLLGCVLGAGATALGAAVVGVLGHHGDHGRHDVRYERRGPDRFDRDGRGPGFGPRDRNRPPAPPAATPTKATPAPTAS</sequence>
<feature type="compositionally biased region" description="Basic and acidic residues" evidence="1">
    <location>
        <begin position="102"/>
        <end position="137"/>
    </location>
</feature>
<protein>
    <submittedName>
        <fullName evidence="3">Uncharacterized protein</fullName>
    </submittedName>
</protein>
<evidence type="ECO:0000313" key="3">
    <source>
        <dbReference type="EMBL" id="GAA4245314.1"/>
    </source>
</evidence>
<evidence type="ECO:0000313" key="4">
    <source>
        <dbReference type="Proteomes" id="UP001500620"/>
    </source>
</evidence>
<accession>A0ABP8CZH8</accession>
<feature type="compositionally biased region" description="Low complexity" evidence="1">
    <location>
        <begin position="16"/>
        <end position="25"/>
    </location>
</feature>
<proteinExistence type="predicted"/>
<evidence type="ECO:0000256" key="2">
    <source>
        <dbReference type="SAM" id="Phobius"/>
    </source>
</evidence>
<keyword evidence="4" id="KW-1185">Reference proteome</keyword>
<dbReference type="EMBL" id="BAABAT010000002">
    <property type="protein sequence ID" value="GAA4245314.1"/>
    <property type="molecule type" value="Genomic_DNA"/>
</dbReference>
<dbReference type="Proteomes" id="UP001500620">
    <property type="component" value="Unassembled WGS sequence"/>
</dbReference>
<name>A0ABP8CZH8_9ACTN</name>
<dbReference type="RefSeq" id="WP_345122118.1">
    <property type="nucleotide sequence ID" value="NZ_BAABAT010000002.1"/>
</dbReference>
<keyword evidence="2" id="KW-1133">Transmembrane helix</keyword>
<gene>
    <name evidence="3" type="ORF">GCM10022255_012170</name>
</gene>
<keyword evidence="2" id="KW-0472">Membrane</keyword>
<comment type="caution">
    <text evidence="3">The sequence shown here is derived from an EMBL/GenBank/DDBJ whole genome shotgun (WGS) entry which is preliminary data.</text>
</comment>
<feature type="region of interest" description="Disordered" evidence="1">
    <location>
        <begin position="1"/>
        <end position="65"/>
    </location>
</feature>